<evidence type="ECO:0000256" key="2">
    <source>
        <dbReference type="ARBA" id="ARBA00023163"/>
    </source>
</evidence>
<dbReference type="NCBIfam" id="TIGR01557">
    <property type="entry name" value="myb_SHAQKYF"/>
    <property type="match status" value="1"/>
</dbReference>
<protein>
    <recommendedName>
        <fullName evidence="9">HTH myb-type domain-containing protein</fullName>
    </recommendedName>
</protein>
<feature type="region of interest" description="Disordered" evidence="4">
    <location>
        <begin position="123"/>
        <end position="148"/>
    </location>
</feature>
<keyword evidence="3" id="KW-0539">Nucleus</keyword>
<evidence type="ECO:0000259" key="5">
    <source>
        <dbReference type="PROSITE" id="PS50090"/>
    </source>
</evidence>
<evidence type="ECO:0000313" key="7">
    <source>
        <dbReference type="EMBL" id="KAK1739388.1"/>
    </source>
</evidence>
<dbReference type="Pfam" id="PF00249">
    <property type="entry name" value="Myb_DNA-binding"/>
    <property type="match status" value="1"/>
</dbReference>
<dbReference type="AlphaFoldDB" id="A0AAD8Y4G3"/>
<dbReference type="PROSITE" id="PS51294">
    <property type="entry name" value="HTH_MYB"/>
    <property type="match status" value="1"/>
</dbReference>
<accession>A0AAD8Y4G3</accession>
<dbReference type="CDD" id="cd00167">
    <property type="entry name" value="SANT"/>
    <property type="match status" value="1"/>
</dbReference>
<keyword evidence="1" id="KW-0805">Transcription regulation</keyword>
<dbReference type="GO" id="GO:0003677">
    <property type="term" value="F:DNA binding"/>
    <property type="evidence" value="ECO:0007669"/>
    <property type="project" value="InterPro"/>
</dbReference>
<evidence type="ECO:0008006" key="9">
    <source>
        <dbReference type="Google" id="ProtNLM"/>
    </source>
</evidence>
<feature type="compositionally biased region" description="Polar residues" evidence="4">
    <location>
        <begin position="385"/>
        <end position="400"/>
    </location>
</feature>
<feature type="compositionally biased region" description="Polar residues" evidence="4">
    <location>
        <begin position="123"/>
        <end position="141"/>
    </location>
</feature>
<feature type="domain" description="Myb-like" evidence="5">
    <location>
        <begin position="244"/>
        <end position="287"/>
    </location>
</feature>
<keyword evidence="8" id="KW-1185">Reference proteome</keyword>
<reference evidence="7" key="1">
    <citation type="submission" date="2023-06" db="EMBL/GenBank/DDBJ databases">
        <title>Survivors Of The Sea: Transcriptome response of Skeletonema marinoi to long-term dormancy.</title>
        <authorList>
            <person name="Pinder M.I.M."/>
            <person name="Kourtchenko O."/>
            <person name="Robertson E.K."/>
            <person name="Larsson T."/>
            <person name="Maumus F."/>
            <person name="Osuna-Cruz C.M."/>
            <person name="Vancaester E."/>
            <person name="Stenow R."/>
            <person name="Vandepoele K."/>
            <person name="Ploug H."/>
            <person name="Bruchert V."/>
            <person name="Godhe A."/>
            <person name="Topel M."/>
        </authorList>
    </citation>
    <scope>NUCLEOTIDE SEQUENCE</scope>
    <source>
        <strain evidence="7">R05AC</strain>
    </source>
</reference>
<proteinExistence type="predicted"/>
<dbReference type="InterPro" id="IPR017930">
    <property type="entry name" value="Myb_dom"/>
</dbReference>
<feature type="region of interest" description="Disordered" evidence="4">
    <location>
        <begin position="370"/>
        <end position="400"/>
    </location>
</feature>
<dbReference type="InterPro" id="IPR009057">
    <property type="entry name" value="Homeodomain-like_sf"/>
</dbReference>
<dbReference type="PROSITE" id="PS50090">
    <property type="entry name" value="MYB_LIKE"/>
    <property type="match status" value="1"/>
</dbReference>
<feature type="domain" description="HTH myb-type" evidence="6">
    <location>
        <begin position="244"/>
        <end position="293"/>
    </location>
</feature>
<gene>
    <name evidence="7" type="ORF">QTG54_009931</name>
</gene>
<evidence type="ECO:0000256" key="3">
    <source>
        <dbReference type="ARBA" id="ARBA00023242"/>
    </source>
</evidence>
<dbReference type="SUPFAM" id="SSF46689">
    <property type="entry name" value="Homeodomain-like"/>
    <property type="match status" value="1"/>
</dbReference>
<evidence type="ECO:0000313" key="8">
    <source>
        <dbReference type="Proteomes" id="UP001224775"/>
    </source>
</evidence>
<dbReference type="EMBL" id="JATAAI010000018">
    <property type="protein sequence ID" value="KAK1739388.1"/>
    <property type="molecule type" value="Genomic_DNA"/>
</dbReference>
<keyword evidence="2" id="KW-0804">Transcription</keyword>
<evidence type="ECO:0000256" key="4">
    <source>
        <dbReference type="SAM" id="MobiDB-lite"/>
    </source>
</evidence>
<dbReference type="Proteomes" id="UP001224775">
    <property type="component" value="Unassembled WGS sequence"/>
</dbReference>
<evidence type="ECO:0000259" key="6">
    <source>
        <dbReference type="PROSITE" id="PS51294"/>
    </source>
</evidence>
<sequence length="565" mass="62670">MYSTLPPQEGRDPKLSSIMPARPRQSVAAPSAAVASAVALQRPYCSPSTVAKSVIMEAPRMKEPPQVGTDPKLLACMNDGDAVISTSSHHVNFTPPMKQPPQVGTDPKLLACMNDGDAAISSSPHANLSVAASPSQRQQLTDAAPPSKESIANSLLSFKQTSPITTEKKGLQNTNTGVMANFRQMRPNPGDSSTHSNQCLAEKQSMVDASINKQPETDSHSMLTNVSSASIDAAEPCINNSNFWLQEEEERFLLGLRMYGWGQWKRIQPIVRTRTNKQIKSHAQKREKVNPEIKIKYSKAPCRRGRISSGVLANDARVLSTNGGDLLTAIARDDQHQFPPLEQMVKDVYQTNNGDGPNSRVRRYRHTPYHRSTYHPQSPKVIAHSSPSTQEQESVTATATNSVPQEQLCKEASYSPGMEVYTRKSNGNWAGDIIQAVNSSGPKHLYLLRHNGEGEIPSVPEDLIMSKTRYEEMIRELDVRFGLPADSKLTWPHPLPGGTPVYAQWINRLNPDTHARWISGTVNSCEKGDDGYRYHILFDNEEEDHGLHEKSVLHRLDYDKLFKQK</sequence>
<name>A0AAD8Y4G3_9STRA</name>
<dbReference type="InterPro" id="IPR001005">
    <property type="entry name" value="SANT/Myb"/>
</dbReference>
<comment type="caution">
    <text evidence="7">The sequence shown here is derived from an EMBL/GenBank/DDBJ whole genome shotgun (WGS) entry which is preliminary data.</text>
</comment>
<dbReference type="Gene3D" id="1.10.10.60">
    <property type="entry name" value="Homeodomain-like"/>
    <property type="match status" value="1"/>
</dbReference>
<dbReference type="InterPro" id="IPR006447">
    <property type="entry name" value="Myb_dom_plants"/>
</dbReference>
<organism evidence="7 8">
    <name type="scientific">Skeletonema marinoi</name>
    <dbReference type="NCBI Taxonomy" id="267567"/>
    <lineage>
        <taxon>Eukaryota</taxon>
        <taxon>Sar</taxon>
        <taxon>Stramenopiles</taxon>
        <taxon>Ochrophyta</taxon>
        <taxon>Bacillariophyta</taxon>
        <taxon>Coscinodiscophyceae</taxon>
        <taxon>Thalassiosirophycidae</taxon>
        <taxon>Thalassiosirales</taxon>
        <taxon>Skeletonemataceae</taxon>
        <taxon>Skeletonema</taxon>
        <taxon>Skeletonema marinoi-dohrnii complex</taxon>
    </lineage>
</organism>
<evidence type="ECO:0000256" key="1">
    <source>
        <dbReference type="ARBA" id="ARBA00023015"/>
    </source>
</evidence>
<dbReference type="SMART" id="SM00717">
    <property type="entry name" value="SANT"/>
    <property type="match status" value="1"/>
</dbReference>